<dbReference type="SUPFAM" id="SSF57414">
    <property type="entry name" value="Hairpin loop containing domain-like"/>
    <property type="match status" value="1"/>
</dbReference>
<accession>A0A0V0XS62</accession>
<dbReference type="Pfam" id="PF00024">
    <property type="entry name" value="PAN_1"/>
    <property type="match status" value="1"/>
</dbReference>
<protein>
    <recommendedName>
        <fullName evidence="2">Apple domain-containing protein</fullName>
    </recommendedName>
</protein>
<evidence type="ECO:0000313" key="4">
    <source>
        <dbReference type="Proteomes" id="UP000054815"/>
    </source>
</evidence>
<gene>
    <name evidence="3" type="ORF">T4E_1418</name>
</gene>
<evidence type="ECO:0000256" key="1">
    <source>
        <dbReference type="SAM" id="MobiDB-lite"/>
    </source>
</evidence>
<sequence length="287" mass="32454">LRNFQKVYNIQIYPPMNTFTCILPLLLGISSFPGYSAIQSLDSKPNFTACRGKLSKIQLPESSLIDITPYMLRKVKSLDECLQMCYDRLMFCYTVIFEKPKKSFDGSAFCRFAYWQRANCNHIPGRNETKSTIQAGITYAYSCLRCEEDTDALQTLPSSTLTATPTFTTKNSELTSNLPSSSSTEPSEIEKTTEIPNQLKTDCAQNFTFFYQPAPMTYRMITYGSVSDVADFYDCAVHCHQSVFCHSALYNPKTKLCRLSYKKLPCIKRPIPAEHQGSIIVSCMGCK</sequence>
<evidence type="ECO:0000313" key="3">
    <source>
        <dbReference type="EMBL" id="KRX90747.1"/>
    </source>
</evidence>
<reference evidence="3 4" key="1">
    <citation type="submission" date="2015-01" db="EMBL/GenBank/DDBJ databases">
        <title>Evolution of Trichinella species and genotypes.</title>
        <authorList>
            <person name="Korhonen P.K."/>
            <person name="Edoardo P."/>
            <person name="Giuseppe L.R."/>
            <person name="Gasser R.B."/>
        </authorList>
    </citation>
    <scope>NUCLEOTIDE SEQUENCE [LARGE SCALE GENOMIC DNA]</scope>
    <source>
        <strain evidence="3">ISS141</strain>
    </source>
</reference>
<evidence type="ECO:0000259" key="2">
    <source>
        <dbReference type="Pfam" id="PF00024"/>
    </source>
</evidence>
<dbReference type="EMBL" id="JYDU01000157">
    <property type="protein sequence ID" value="KRX90747.1"/>
    <property type="molecule type" value="Genomic_DNA"/>
</dbReference>
<feature type="non-terminal residue" evidence="3">
    <location>
        <position position="1"/>
    </location>
</feature>
<dbReference type="AlphaFoldDB" id="A0A0V0XS62"/>
<dbReference type="InterPro" id="IPR003609">
    <property type="entry name" value="Pan_app"/>
</dbReference>
<comment type="caution">
    <text evidence="3">The sequence shown here is derived from an EMBL/GenBank/DDBJ whole genome shotgun (WGS) entry which is preliminary data.</text>
</comment>
<dbReference type="Proteomes" id="UP000054815">
    <property type="component" value="Unassembled WGS sequence"/>
</dbReference>
<feature type="domain" description="Apple" evidence="2">
    <location>
        <begin position="225"/>
        <end position="262"/>
    </location>
</feature>
<feature type="region of interest" description="Disordered" evidence="1">
    <location>
        <begin position="171"/>
        <end position="191"/>
    </location>
</feature>
<proteinExistence type="predicted"/>
<feature type="non-terminal residue" evidence="3">
    <location>
        <position position="287"/>
    </location>
</feature>
<organism evidence="3 4">
    <name type="scientific">Trichinella pseudospiralis</name>
    <name type="common">Parasitic roundworm</name>
    <dbReference type="NCBI Taxonomy" id="6337"/>
    <lineage>
        <taxon>Eukaryota</taxon>
        <taxon>Metazoa</taxon>
        <taxon>Ecdysozoa</taxon>
        <taxon>Nematoda</taxon>
        <taxon>Enoplea</taxon>
        <taxon>Dorylaimia</taxon>
        <taxon>Trichinellida</taxon>
        <taxon>Trichinellidae</taxon>
        <taxon>Trichinella</taxon>
    </lineage>
</organism>
<feature type="compositionally biased region" description="Low complexity" evidence="1">
    <location>
        <begin position="171"/>
        <end position="186"/>
    </location>
</feature>
<name>A0A0V0XS62_TRIPS</name>